<evidence type="ECO:0000256" key="1">
    <source>
        <dbReference type="SAM" id="MobiDB-lite"/>
    </source>
</evidence>
<feature type="compositionally biased region" description="Polar residues" evidence="1">
    <location>
        <begin position="77"/>
        <end position="88"/>
    </location>
</feature>
<gene>
    <name evidence="2" type="ORF">SASPL_150509</name>
</gene>
<protein>
    <submittedName>
        <fullName evidence="2">Uncharacterized protein</fullName>
    </submittedName>
</protein>
<comment type="caution">
    <text evidence="2">The sequence shown here is derived from an EMBL/GenBank/DDBJ whole genome shotgun (WGS) entry which is preliminary data.</text>
</comment>
<proteinExistence type="predicted"/>
<keyword evidence="3" id="KW-1185">Reference proteome</keyword>
<evidence type="ECO:0000313" key="3">
    <source>
        <dbReference type="Proteomes" id="UP000298416"/>
    </source>
</evidence>
<reference evidence="2" key="2">
    <citation type="submission" date="2020-08" db="EMBL/GenBank/DDBJ databases">
        <title>Plant Genome Project.</title>
        <authorList>
            <person name="Zhang R.-G."/>
        </authorList>
    </citation>
    <scope>NUCLEOTIDE SEQUENCE</scope>
    <source>
        <strain evidence="2">Huo1</strain>
        <tissue evidence="2">Leaf</tissue>
    </source>
</reference>
<dbReference type="AlphaFoldDB" id="A0A8X8W6P4"/>
<evidence type="ECO:0000313" key="2">
    <source>
        <dbReference type="EMBL" id="KAG6389050.1"/>
    </source>
</evidence>
<dbReference type="Proteomes" id="UP000298416">
    <property type="component" value="Unassembled WGS sequence"/>
</dbReference>
<feature type="region of interest" description="Disordered" evidence="1">
    <location>
        <begin position="1"/>
        <end position="110"/>
    </location>
</feature>
<sequence length="110" mass="12299">MISPIAEEGQWKSEAAIEQMSSRKPSVAPADEEAAGRSLHTPMNWRRSCHRRRRRLQRSSHGRNRVSTSEREENIEAEQTTSVSNGTVRQRGRIRLPGDSSIDGEGGSSE</sequence>
<name>A0A8X8W6P4_SALSN</name>
<feature type="compositionally biased region" description="Basic residues" evidence="1">
    <location>
        <begin position="47"/>
        <end position="64"/>
    </location>
</feature>
<accession>A0A8X8W6P4</accession>
<organism evidence="2">
    <name type="scientific">Salvia splendens</name>
    <name type="common">Scarlet sage</name>
    <dbReference type="NCBI Taxonomy" id="180675"/>
    <lineage>
        <taxon>Eukaryota</taxon>
        <taxon>Viridiplantae</taxon>
        <taxon>Streptophyta</taxon>
        <taxon>Embryophyta</taxon>
        <taxon>Tracheophyta</taxon>
        <taxon>Spermatophyta</taxon>
        <taxon>Magnoliopsida</taxon>
        <taxon>eudicotyledons</taxon>
        <taxon>Gunneridae</taxon>
        <taxon>Pentapetalae</taxon>
        <taxon>asterids</taxon>
        <taxon>lamiids</taxon>
        <taxon>Lamiales</taxon>
        <taxon>Lamiaceae</taxon>
        <taxon>Nepetoideae</taxon>
        <taxon>Mentheae</taxon>
        <taxon>Salviinae</taxon>
        <taxon>Salvia</taxon>
        <taxon>Salvia subgen. Calosphace</taxon>
        <taxon>core Calosphace</taxon>
    </lineage>
</organism>
<reference evidence="2" key="1">
    <citation type="submission" date="2018-01" db="EMBL/GenBank/DDBJ databases">
        <authorList>
            <person name="Mao J.F."/>
        </authorList>
    </citation>
    <scope>NUCLEOTIDE SEQUENCE</scope>
    <source>
        <strain evidence="2">Huo1</strain>
        <tissue evidence="2">Leaf</tissue>
    </source>
</reference>
<dbReference type="EMBL" id="PNBA02000020">
    <property type="protein sequence ID" value="KAG6389050.1"/>
    <property type="molecule type" value="Genomic_DNA"/>
</dbReference>